<gene>
    <name evidence="1" type="ORF">BYL167_LOCUS21173</name>
    <name evidence="2" type="ORF">GIL414_LOCUS70542</name>
</gene>
<accession>A0A8S3HMN2</accession>
<proteinExistence type="predicted"/>
<dbReference type="EMBL" id="CAJOBH010009558">
    <property type="protein sequence ID" value="CAF4144023.1"/>
    <property type="molecule type" value="Genomic_DNA"/>
</dbReference>
<evidence type="ECO:0000313" key="3">
    <source>
        <dbReference type="Proteomes" id="UP000681720"/>
    </source>
</evidence>
<dbReference type="Proteomes" id="UP000681967">
    <property type="component" value="Unassembled WGS sequence"/>
</dbReference>
<dbReference type="AlphaFoldDB" id="A0A8S3HMN2"/>
<evidence type="ECO:0000313" key="1">
    <source>
        <dbReference type="EMBL" id="CAF4144023.1"/>
    </source>
</evidence>
<dbReference type="EMBL" id="CAJOBJ010332420">
    <property type="protein sequence ID" value="CAF5184581.1"/>
    <property type="molecule type" value="Genomic_DNA"/>
</dbReference>
<organism evidence="2 3">
    <name type="scientific">Rotaria magnacalcarata</name>
    <dbReference type="NCBI Taxonomy" id="392030"/>
    <lineage>
        <taxon>Eukaryota</taxon>
        <taxon>Metazoa</taxon>
        <taxon>Spiralia</taxon>
        <taxon>Gnathifera</taxon>
        <taxon>Rotifera</taxon>
        <taxon>Eurotatoria</taxon>
        <taxon>Bdelloidea</taxon>
        <taxon>Philodinida</taxon>
        <taxon>Philodinidae</taxon>
        <taxon>Rotaria</taxon>
    </lineage>
</organism>
<dbReference type="Proteomes" id="UP000681720">
    <property type="component" value="Unassembled WGS sequence"/>
</dbReference>
<comment type="caution">
    <text evidence="2">The sequence shown here is derived from an EMBL/GenBank/DDBJ whole genome shotgun (WGS) entry which is preliminary data.</text>
</comment>
<feature type="non-terminal residue" evidence="2">
    <location>
        <position position="36"/>
    </location>
</feature>
<protein>
    <submittedName>
        <fullName evidence="2">Uncharacterized protein</fullName>
    </submittedName>
</protein>
<reference evidence="2" key="1">
    <citation type="submission" date="2021-02" db="EMBL/GenBank/DDBJ databases">
        <authorList>
            <person name="Nowell W R."/>
        </authorList>
    </citation>
    <scope>NUCLEOTIDE SEQUENCE</scope>
</reference>
<sequence length="36" mass="3981">MLIDEKVCNKKIVASSSSAMLRNNVACNFPILDLLE</sequence>
<name>A0A8S3HMN2_9BILA</name>
<evidence type="ECO:0000313" key="2">
    <source>
        <dbReference type="EMBL" id="CAF5184581.1"/>
    </source>
</evidence>